<dbReference type="EMBL" id="KX008963">
    <property type="protein sequence ID" value="AOM63429.1"/>
    <property type="molecule type" value="Genomic_DNA"/>
</dbReference>
<dbReference type="Pfam" id="PF01331">
    <property type="entry name" value="mRNA_cap_enzyme"/>
    <property type="match status" value="1"/>
</dbReference>
<keyword evidence="4" id="KW-1185">Reference proteome</keyword>
<dbReference type="InterPro" id="IPR033469">
    <property type="entry name" value="CYTH-like_dom_sf"/>
</dbReference>
<sequence>MAHQQTAFTLRQIEDNAITDTYNNLINVGNNPGMIFYGASVISMMQDSLEMVIKHGMDNESVYNVTPKLDGVRMLMMVHPSHGVIFIDRKVSFFEVIDKTTNEKYSSQFSIDSVYLFDGEYYEHKNSNGDTVSVSYFVFDILIDNNEPVYNYMFVDRYENIKKLFNRENKFFKSVILPIFNTVKLNIVYKLYFDFKFFKKIPGMDLYEIIKQYFNETYNNEYVFDGLIFTPRFTKYIVGGNWKYPSNVLFKWKPAHDETIDFSFPGKSNTFAHVFSATGKRVPWKVYDNRRNAIKMKISNSSINGLRNHNRDKVYECRYNETTDTFDIIRERPDKHVPNTVSSANNSWKLINSPININNILPFIIPNYYEGNTINEEHYSRDISNIFTEYQTKQLALECKSISLIDVNDVMIKRYNKQSMKNTNSDIKHEFEIRFGIFHQNKTMPNNDWRFNSIIERRHFNWLKLSLEVAGVPFHYSETVDAFGDNNLRTTYFLKKNDEIEISNTVTKIPMENNNISEFQSIYKYGFRVSIAVEKHETDKKVDLETAKFTRNKMRTSFRVDDDFRIDMTEYRESRNGKCNNSSCFQVELESTSRSNYVDIMKLNHFIKYILKNLYGMNQII</sequence>
<dbReference type="SUPFAM" id="SSF55154">
    <property type="entry name" value="CYTH-like phosphatases"/>
    <property type="match status" value="1"/>
</dbReference>
<evidence type="ECO:0000259" key="2">
    <source>
        <dbReference type="Pfam" id="PF01331"/>
    </source>
</evidence>
<name>A0A1C9C565_HAV01</name>
<gene>
    <name evidence="3" type="primary">HaV53_ORF98</name>
</gene>
<dbReference type="Gene3D" id="3.30.470.30">
    <property type="entry name" value="DNA ligase/mRNA capping enzyme"/>
    <property type="match status" value="1"/>
</dbReference>
<dbReference type="SUPFAM" id="SSF56091">
    <property type="entry name" value="DNA ligase/mRNA capping enzyme, catalytic domain"/>
    <property type="match status" value="1"/>
</dbReference>
<reference evidence="3 4" key="1">
    <citation type="submission" date="2016-03" db="EMBL/GenBank/DDBJ databases">
        <title>Genome sequences of a Phycodnavirus, Heterosigma akashiwo virus strain 53.</title>
        <authorList>
            <person name="Ueki S."/>
            <person name="Ogura Y."/>
            <person name="Hayashi T."/>
        </authorList>
    </citation>
    <scope>NUCLEOTIDE SEQUENCE [LARGE SCALE GENOMIC DNA]</scope>
    <source>
        <strain evidence="3">HaV53</strain>
    </source>
</reference>
<organismHost>
    <name type="scientific">Heterosigma akashiwo</name>
    <name type="common">Chromophytic alga</name>
    <name type="synonym">Heterosigma carterae</name>
    <dbReference type="NCBI Taxonomy" id="2829"/>
</organismHost>
<organism evidence="3 4">
    <name type="scientific">Heterosigma akashiwo virus 01</name>
    <name type="common">HaV01</name>
    <dbReference type="NCBI Taxonomy" id="97195"/>
    <lineage>
        <taxon>Viruses</taxon>
        <taxon>Varidnaviria</taxon>
        <taxon>Bamfordvirae</taxon>
        <taxon>Nucleocytoviricota</taxon>
        <taxon>Megaviricetes</taxon>
        <taxon>Algavirales</taxon>
        <taxon>Phycodnaviridae</taxon>
        <taxon>Raphidovirus</taxon>
        <taxon>Raphidovirus japonicum</taxon>
    </lineage>
</organism>
<protein>
    <submittedName>
        <fullName evidence="3">Putative mRNA capping enzyme</fullName>
    </submittedName>
</protein>
<accession>A0A1C9C565</accession>
<dbReference type="GO" id="GO:0006370">
    <property type="term" value="P:7-methylguanosine mRNA capping"/>
    <property type="evidence" value="ECO:0007669"/>
    <property type="project" value="InterPro"/>
</dbReference>
<dbReference type="InterPro" id="IPR051029">
    <property type="entry name" value="mRNA_Capping_Enz/RNA_Phosphat"/>
</dbReference>
<proteinExistence type="predicted"/>
<comment type="catalytic activity">
    <reaction evidence="1">
        <text>a 5'-end diphospho-ribonucleoside in mRNA + GTP + H(+) = a 5'-end (5'-triphosphoguanosine)-ribonucleoside in mRNA + diphosphate</text>
        <dbReference type="Rhea" id="RHEA:67012"/>
        <dbReference type="Rhea" id="RHEA-COMP:17165"/>
        <dbReference type="Rhea" id="RHEA-COMP:17166"/>
        <dbReference type="ChEBI" id="CHEBI:15378"/>
        <dbReference type="ChEBI" id="CHEBI:33019"/>
        <dbReference type="ChEBI" id="CHEBI:37565"/>
        <dbReference type="ChEBI" id="CHEBI:167616"/>
        <dbReference type="ChEBI" id="CHEBI:167617"/>
        <dbReference type="EC" id="2.7.7.50"/>
    </reaction>
    <physiologicalReaction direction="left-to-right" evidence="1">
        <dbReference type="Rhea" id="RHEA:67013"/>
    </physiologicalReaction>
</comment>
<dbReference type="SUPFAM" id="SSF50249">
    <property type="entry name" value="Nucleic acid-binding proteins"/>
    <property type="match status" value="1"/>
</dbReference>
<dbReference type="PANTHER" id="PTHR10367:SF17">
    <property type="entry name" value="MRNA-CAPPING ENZYME"/>
    <property type="match status" value="1"/>
</dbReference>
<evidence type="ECO:0000313" key="4">
    <source>
        <dbReference type="Proteomes" id="UP000232488"/>
    </source>
</evidence>
<dbReference type="GO" id="GO:0004484">
    <property type="term" value="F:mRNA guanylyltransferase activity"/>
    <property type="evidence" value="ECO:0007669"/>
    <property type="project" value="UniProtKB-EC"/>
</dbReference>
<evidence type="ECO:0000256" key="1">
    <source>
        <dbReference type="ARBA" id="ARBA00044624"/>
    </source>
</evidence>
<dbReference type="PANTHER" id="PTHR10367">
    <property type="entry name" value="MRNA-CAPPING ENZYME"/>
    <property type="match status" value="1"/>
</dbReference>
<dbReference type="GeneID" id="37618479"/>
<dbReference type="KEGG" id="vg:37618479"/>
<dbReference type="InterPro" id="IPR001339">
    <property type="entry name" value="mRNA_cap_enzyme_adenylation"/>
</dbReference>
<dbReference type="InterPro" id="IPR012340">
    <property type="entry name" value="NA-bd_OB-fold"/>
</dbReference>
<feature type="domain" description="mRNA capping enzyme adenylation" evidence="2">
    <location>
        <begin position="60"/>
        <end position="253"/>
    </location>
</feature>
<dbReference type="Gene3D" id="2.40.50.140">
    <property type="entry name" value="Nucleic acid-binding proteins"/>
    <property type="match status" value="1"/>
</dbReference>
<dbReference type="GO" id="GO:0005524">
    <property type="term" value="F:ATP binding"/>
    <property type="evidence" value="ECO:0007669"/>
    <property type="project" value="InterPro"/>
</dbReference>
<evidence type="ECO:0000313" key="3">
    <source>
        <dbReference type="EMBL" id="AOM63429.1"/>
    </source>
</evidence>
<dbReference type="RefSeq" id="YP_009507495.1">
    <property type="nucleotide sequence ID" value="NC_038553.1"/>
</dbReference>
<dbReference type="Proteomes" id="UP000232488">
    <property type="component" value="Segment"/>
</dbReference>